<evidence type="ECO:0000259" key="7">
    <source>
        <dbReference type="PROSITE" id="PS50110"/>
    </source>
</evidence>
<dbReference type="InterPro" id="IPR058245">
    <property type="entry name" value="NreC/VraR/RcsB-like_REC"/>
</dbReference>
<dbReference type="PROSITE" id="PS50110">
    <property type="entry name" value="RESPONSE_REGULATORY"/>
    <property type="match status" value="1"/>
</dbReference>
<organism evidence="8 9">
    <name type="scientific">Microbacterium rhizomatis</name>
    <dbReference type="NCBI Taxonomy" id="1631477"/>
    <lineage>
        <taxon>Bacteria</taxon>
        <taxon>Bacillati</taxon>
        <taxon>Actinomycetota</taxon>
        <taxon>Actinomycetes</taxon>
        <taxon>Micrococcales</taxon>
        <taxon>Microbacteriaceae</taxon>
        <taxon>Microbacterium</taxon>
    </lineage>
</organism>
<dbReference type="SMART" id="SM00448">
    <property type="entry name" value="REC"/>
    <property type="match status" value="1"/>
</dbReference>
<evidence type="ECO:0000259" key="6">
    <source>
        <dbReference type="PROSITE" id="PS50043"/>
    </source>
</evidence>
<sequence length="226" mass="23901">MEGHAAAAPITVVVIDDEALVRQGLTLILQAAEDMRILGAADGREAVKLIERTRPDVVLLDIRMPEVDGLTVMRTLTDRGVDTRIVILTTFDTDEHVETALRQGAAGFLLKDTDPEQLPQYVRAAAAGGVVLVPSATNALLSSSPNPPLDPTLLAATGSLTPRETAVLRLLAAGLSNSEIGVSTHLSLGTIKDHVSAILTKLNVTTRVQAALMAERAGLLRHDSDL</sequence>
<feature type="domain" description="Response regulatory" evidence="7">
    <location>
        <begin position="11"/>
        <end position="126"/>
    </location>
</feature>
<comment type="caution">
    <text evidence="8">The sequence shown here is derived from an EMBL/GenBank/DDBJ whole genome shotgun (WGS) entry which is preliminary data.</text>
</comment>
<dbReference type="PANTHER" id="PTHR43214:SF24">
    <property type="entry name" value="TRANSCRIPTIONAL REGULATORY PROTEIN NARL-RELATED"/>
    <property type="match status" value="1"/>
</dbReference>
<dbReference type="OrthoDB" id="9808843at2"/>
<dbReference type="AlphaFoldDB" id="A0A5J5IZP5"/>
<accession>A0A5J5IZP5</accession>
<keyword evidence="3" id="KW-0238">DNA-binding</keyword>
<keyword evidence="4" id="KW-0804">Transcription</keyword>
<evidence type="ECO:0000256" key="5">
    <source>
        <dbReference type="PROSITE-ProRule" id="PRU00169"/>
    </source>
</evidence>
<dbReference type="Proteomes" id="UP000325827">
    <property type="component" value="Unassembled WGS sequence"/>
</dbReference>
<dbReference type="PROSITE" id="PS50043">
    <property type="entry name" value="HTH_LUXR_2"/>
    <property type="match status" value="1"/>
</dbReference>
<dbReference type="InterPro" id="IPR039420">
    <property type="entry name" value="WalR-like"/>
</dbReference>
<dbReference type="SUPFAM" id="SSF46894">
    <property type="entry name" value="C-terminal effector domain of the bipartite response regulators"/>
    <property type="match status" value="1"/>
</dbReference>
<keyword evidence="9" id="KW-1185">Reference proteome</keyword>
<dbReference type="SUPFAM" id="SSF52172">
    <property type="entry name" value="CheY-like"/>
    <property type="match status" value="1"/>
</dbReference>
<keyword evidence="1 5" id="KW-0597">Phosphoprotein</keyword>
<dbReference type="CDD" id="cd17535">
    <property type="entry name" value="REC_NarL-like"/>
    <property type="match status" value="1"/>
</dbReference>
<protein>
    <submittedName>
        <fullName evidence="8">Response regulator transcription factor</fullName>
    </submittedName>
</protein>
<dbReference type="PANTHER" id="PTHR43214">
    <property type="entry name" value="TWO-COMPONENT RESPONSE REGULATOR"/>
    <property type="match status" value="1"/>
</dbReference>
<dbReference type="Gene3D" id="3.40.50.2300">
    <property type="match status" value="1"/>
</dbReference>
<reference evidence="9" key="1">
    <citation type="submission" date="2019-09" db="EMBL/GenBank/DDBJ databases">
        <title>Mumia zhuanghuii sp. nov. isolated from the intestinal contents of plateau pika (Ochotona curzoniae) in the Qinghai-Tibet plateau of China.</title>
        <authorList>
            <person name="Tian Z."/>
        </authorList>
    </citation>
    <scope>NUCLEOTIDE SEQUENCE [LARGE SCALE GENOMIC DNA]</scope>
    <source>
        <strain evidence="9">JCM 30598</strain>
    </source>
</reference>
<dbReference type="CDD" id="cd06170">
    <property type="entry name" value="LuxR_C_like"/>
    <property type="match status" value="1"/>
</dbReference>
<dbReference type="PROSITE" id="PS00622">
    <property type="entry name" value="HTH_LUXR_1"/>
    <property type="match status" value="1"/>
</dbReference>
<dbReference type="SMART" id="SM00421">
    <property type="entry name" value="HTH_LUXR"/>
    <property type="match status" value="1"/>
</dbReference>
<dbReference type="Pfam" id="PF00196">
    <property type="entry name" value="GerE"/>
    <property type="match status" value="1"/>
</dbReference>
<feature type="domain" description="HTH luxR-type" evidence="6">
    <location>
        <begin position="153"/>
        <end position="218"/>
    </location>
</feature>
<dbReference type="GO" id="GO:0000160">
    <property type="term" value="P:phosphorelay signal transduction system"/>
    <property type="evidence" value="ECO:0007669"/>
    <property type="project" value="InterPro"/>
</dbReference>
<proteinExistence type="predicted"/>
<dbReference type="PRINTS" id="PR00038">
    <property type="entry name" value="HTHLUXR"/>
</dbReference>
<dbReference type="InterPro" id="IPR001789">
    <property type="entry name" value="Sig_transdc_resp-reg_receiver"/>
</dbReference>
<dbReference type="GO" id="GO:0006355">
    <property type="term" value="P:regulation of DNA-templated transcription"/>
    <property type="evidence" value="ECO:0007669"/>
    <property type="project" value="InterPro"/>
</dbReference>
<feature type="modified residue" description="4-aspartylphosphate" evidence="5">
    <location>
        <position position="61"/>
    </location>
</feature>
<keyword evidence="2" id="KW-0805">Transcription regulation</keyword>
<name>A0A5J5IZP5_9MICO</name>
<dbReference type="InterPro" id="IPR011006">
    <property type="entry name" value="CheY-like_superfamily"/>
</dbReference>
<dbReference type="Pfam" id="PF00072">
    <property type="entry name" value="Response_reg"/>
    <property type="match status" value="1"/>
</dbReference>
<dbReference type="RefSeq" id="WP_150450000.1">
    <property type="nucleotide sequence ID" value="NZ_VYSA01000004.1"/>
</dbReference>
<evidence type="ECO:0000313" key="8">
    <source>
        <dbReference type="EMBL" id="KAA9105858.1"/>
    </source>
</evidence>
<evidence type="ECO:0000256" key="4">
    <source>
        <dbReference type="ARBA" id="ARBA00023163"/>
    </source>
</evidence>
<evidence type="ECO:0000256" key="1">
    <source>
        <dbReference type="ARBA" id="ARBA00022553"/>
    </source>
</evidence>
<evidence type="ECO:0000256" key="3">
    <source>
        <dbReference type="ARBA" id="ARBA00023125"/>
    </source>
</evidence>
<evidence type="ECO:0000256" key="2">
    <source>
        <dbReference type="ARBA" id="ARBA00023015"/>
    </source>
</evidence>
<dbReference type="GO" id="GO:0003677">
    <property type="term" value="F:DNA binding"/>
    <property type="evidence" value="ECO:0007669"/>
    <property type="project" value="UniProtKB-KW"/>
</dbReference>
<dbReference type="InterPro" id="IPR000792">
    <property type="entry name" value="Tscrpt_reg_LuxR_C"/>
</dbReference>
<gene>
    <name evidence="8" type="ORF">F6B43_15945</name>
</gene>
<dbReference type="InterPro" id="IPR016032">
    <property type="entry name" value="Sig_transdc_resp-reg_C-effctor"/>
</dbReference>
<evidence type="ECO:0000313" key="9">
    <source>
        <dbReference type="Proteomes" id="UP000325827"/>
    </source>
</evidence>
<dbReference type="EMBL" id="VYSA01000004">
    <property type="protein sequence ID" value="KAA9105858.1"/>
    <property type="molecule type" value="Genomic_DNA"/>
</dbReference>